<comment type="catalytic activity">
    <reaction evidence="1">
        <text>ATP + protein L-histidine = ADP + protein N-phospho-L-histidine.</text>
        <dbReference type="EC" id="2.7.13.3"/>
    </reaction>
</comment>
<dbReference type="PANTHER" id="PTHR43047">
    <property type="entry name" value="TWO-COMPONENT HISTIDINE PROTEIN KINASE"/>
    <property type="match status" value="1"/>
</dbReference>
<evidence type="ECO:0000256" key="2">
    <source>
        <dbReference type="ARBA" id="ARBA00012438"/>
    </source>
</evidence>
<dbReference type="GO" id="GO:0000155">
    <property type="term" value="F:phosphorelay sensor kinase activity"/>
    <property type="evidence" value="ECO:0007669"/>
    <property type="project" value="InterPro"/>
</dbReference>
<dbReference type="Gene3D" id="3.30.450.20">
    <property type="entry name" value="PAS domain"/>
    <property type="match status" value="1"/>
</dbReference>
<evidence type="ECO:0000256" key="7">
    <source>
        <dbReference type="SAM" id="Phobius"/>
    </source>
</evidence>
<dbReference type="Proteomes" id="UP000230557">
    <property type="component" value="Unassembled WGS sequence"/>
</dbReference>
<keyword evidence="7" id="KW-0472">Membrane</keyword>
<name>A0A2H0VCD7_9BACT</name>
<dbReference type="SUPFAM" id="SSF55785">
    <property type="entry name" value="PYP-like sensor domain (PAS domain)"/>
    <property type="match status" value="1"/>
</dbReference>
<dbReference type="FunFam" id="1.10.287.130:FF:000001">
    <property type="entry name" value="Two-component sensor histidine kinase"/>
    <property type="match status" value="1"/>
</dbReference>
<keyword evidence="7" id="KW-0812">Transmembrane</keyword>
<dbReference type="GO" id="GO:0005886">
    <property type="term" value="C:plasma membrane"/>
    <property type="evidence" value="ECO:0007669"/>
    <property type="project" value="TreeGrafter"/>
</dbReference>
<dbReference type="InterPro" id="IPR036097">
    <property type="entry name" value="HisK_dim/P_sf"/>
</dbReference>
<evidence type="ECO:0000259" key="8">
    <source>
        <dbReference type="PROSITE" id="PS50109"/>
    </source>
</evidence>
<dbReference type="InterPro" id="IPR035965">
    <property type="entry name" value="PAS-like_dom_sf"/>
</dbReference>
<dbReference type="CDD" id="cd00130">
    <property type="entry name" value="PAS"/>
    <property type="match status" value="1"/>
</dbReference>
<dbReference type="SUPFAM" id="SSF47384">
    <property type="entry name" value="Homodimeric domain of signal transducing histidine kinase"/>
    <property type="match status" value="1"/>
</dbReference>
<dbReference type="EC" id="2.7.13.3" evidence="2"/>
<feature type="domain" description="PAS" evidence="9">
    <location>
        <begin position="212"/>
        <end position="254"/>
    </location>
</feature>
<keyword evidence="5" id="KW-0418">Kinase</keyword>
<accession>A0A2H0VCD7</accession>
<dbReference type="EMBL" id="PFAJ01000064">
    <property type="protein sequence ID" value="PIR96754.1"/>
    <property type="molecule type" value="Genomic_DNA"/>
</dbReference>
<evidence type="ECO:0000256" key="4">
    <source>
        <dbReference type="ARBA" id="ARBA00022679"/>
    </source>
</evidence>
<sequence length="584" mass="65173">MSFNLVNLLLLLGIFTAVVVTVFLFEFRKVQVNLLKREKEMNQRMYQLSILRELGERIGYSLKIDQIVEIIAGSLRRLLDYSTVSYILVTPKPDGTRKIEYNINLEKPVNKKFIDDNKKVMLKSLNILLGKDFQVDDLEETISGTITDPTSIESVGSFFNVPIVIGDSPVGLLNISSNQKNRYKKEEVEILYTIMNQASDAVTKLQHVLNVEKGKLNSMVASMADGVLMIDNQKQLSVINTAAKLMLGFSGENVTIFEVLDALATTFDLRNKLQDSMREDRLVISPAVTLNNHFFQILISPVKDKDKNFLGSVVLFHDITKEKEVEKMREDFTNMMVHELRSPLTGIKGIASLLESDRVKQDEKKFSEFVNLIVTNTKDMLGLVNDLLDVAKLESGKFQLIKKATPIRSVIDTRIGSFKALADEGSLELVSHVDEKVPENLEFDEHKISQVLNNFLSNSIKFTNAGGKITICAFLLPRGIDLARTVVEQKLVWPGIKQGISFQDNYLVVAVTDTGEGIPADKIDKLFNKFVQLENTAKSGKKGTGLGLVVSKGVVEAHNGVIGVFSEAGEGTTFYFTLPININK</sequence>
<evidence type="ECO:0000259" key="9">
    <source>
        <dbReference type="PROSITE" id="PS50112"/>
    </source>
</evidence>
<dbReference type="GO" id="GO:0009927">
    <property type="term" value="F:histidine phosphotransfer kinase activity"/>
    <property type="evidence" value="ECO:0007669"/>
    <property type="project" value="TreeGrafter"/>
</dbReference>
<keyword evidence="7" id="KW-1133">Transmembrane helix</keyword>
<comment type="caution">
    <text evidence="10">The sequence shown here is derived from an EMBL/GenBank/DDBJ whole genome shotgun (WGS) entry which is preliminary data.</text>
</comment>
<evidence type="ECO:0000256" key="5">
    <source>
        <dbReference type="ARBA" id="ARBA00022777"/>
    </source>
</evidence>
<gene>
    <name evidence="10" type="ORF">COT91_04995</name>
</gene>
<keyword evidence="4" id="KW-0808">Transferase</keyword>
<dbReference type="Pfam" id="PF13185">
    <property type="entry name" value="GAF_2"/>
    <property type="match status" value="1"/>
</dbReference>
<dbReference type="SUPFAM" id="SSF55874">
    <property type="entry name" value="ATPase domain of HSP90 chaperone/DNA topoisomerase II/histidine kinase"/>
    <property type="match status" value="1"/>
</dbReference>
<organism evidence="10 11">
    <name type="scientific">Candidatus Doudnabacteria bacterium CG10_big_fil_rev_8_21_14_0_10_41_10</name>
    <dbReference type="NCBI Taxonomy" id="1974551"/>
    <lineage>
        <taxon>Bacteria</taxon>
        <taxon>Candidatus Doudnaibacteriota</taxon>
    </lineage>
</organism>
<evidence type="ECO:0000256" key="3">
    <source>
        <dbReference type="ARBA" id="ARBA00022553"/>
    </source>
</evidence>
<evidence type="ECO:0000313" key="10">
    <source>
        <dbReference type="EMBL" id="PIR96754.1"/>
    </source>
</evidence>
<dbReference type="SMART" id="SM00388">
    <property type="entry name" value="HisKA"/>
    <property type="match status" value="1"/>
</dbReference>
<keyword evidence="6" id="KW-0902">Two-component regulatory system</keyword>
<dbReference type="Pfam" id="PF13596">
    <property type="entry name" value="PAS_10"/>
    <property type="match status" value="1"/>
</dbReference>
<feature type="domain" description="Histidine kinase" evidence="8">
    <location>
        <begin position="335"/>
        <end position="582"/>
    </location>
</feature>
<dbReference type="CDD" id="cd00082">
    <property type="entry name" value="HisKA"/>
    <property type="match status" value="1"/>
</dbReference>
<dbReference type="AlphaFoldDB" id="A0A2H0VCD7"/>
<dbReference type="Gene3D" id="3.30.450.40">
    <property type="match status" value="1"/>
</dbReference>
<dbReference type="PROSITE" id="PS50112">
    <property type="entry name" value="PAS"/>
    <property type="match status" value="1"/>
</dbReference>
<feature type="transmembrane region" description="Helical" evidence="7">
    <location>
        <begin position="6"/>
        <end position="27"/>
    </location>
</feature>
<dbReference type="InterPro" id="IPR004358">
    <property type="entry name" value="Sig_transdc_His_kin-like_C"/>
</dbReference>
<dbReference type="InterPro" id="IPR003018">
    <property type="entry name" value="GAF"/>
</dbReference>
<dbReference type="InterPro" id="IPR036890">
    <property type="entry name" value="HATPase_C_sf"/>
</dbReference>
<dbReference type="SMART" id="SM00387">
    <property type="entry name" value="HATPase_c"/>
    <property type="match status" value="1"/>
</dbReference>
<keyword evidence="3" id="KW-0597">Phosphoprotein</keyword>
<evidence type="ECO:0000256" key="1">
    <source>
        <dbReference type="ARBA" id="ARBA00000085"/>
    </source>
</evidence>
<dbReference type="PROSITE" id="PS50109">
    <property type="entry name" value="HIS_KIN"/>
    <property type="match status" value="1"/>
</dbReference>
<dbReference type="InterPro" id="IPR000014">
    <property type="entry name" value="PAS"/>
</dbReference>
<dbReference type="Pfam" id="PF00512">
    <property type="entry name" value="HisKA"/>
    <property type="match status" value="1"/>
</dbReference>
<reference evidence="11" key="1">
    <citation type="submission" date="2017-09" db="EMBL/GenBank/DDBJ databases">
        <title>Depth-based differentiation of microbial function through sediment-hosted aquifers and enrichment of novel symbionts in the deep terrestrial subsurface.</title>
        <authorList>
            <person name="Probst A.J."/>
            <person name="Ladd B."/>
            <person name="Jarett J.K."/>
            <person name="Geller-Mcgrath D.E."/>
            <person name="Sieber C.M.K."/>
            <person name="Emerson J.B."/>
            <person name="Anantharaman K."/>
            <person name="Thomas B.C."/>
            <person name="Malmstrom R."/>
            <person name="Stieglmeier M."/>
            <person name="Klingl A."/>
            <person name="Woyke T."/>
            <person name="Ryan C.M."/>
            <person name="Banfield J.F."/>
        </authorList>
    </citation>
    <scope>NUCLEOTIDE SEQUENCE [LARGE SCALE GENOMIC DNA]</scope>
</reference>
<evidence type="ECO:0000256" key="6">
    <source>
        <dbReference type="ARBA" id="ARBA00023012"/>
    </source>
</evidence>
<dbReference type="InterPro" id="IPR003594">
    <property type="entry name" value="HATPase_dom"/>
</dbReference>
<dbReference type="SUPFAM" id="SSF55781">
    <property type="entry name" value="GAF domain-like"/>
    <property type="match status" value="1"/>
</dbReference>
<proteinExistence type="predicted"/>
<dbReference type="Gene3D" id="1.10.287.130">
    <property type="match status" value="1"/>
</dbReference>
<dbReference type="InterPro" id="IPR003661">
    <property type="entry name" value="HisK_dim/P_dom"/>
</dbReference>
<dbReference type="PRINTS" id="PR00344">
    <property type="entry name" value="BCTRLSENSOR"/>
</dbReference>
<protein>
    <recommendedName>
        <fullName evidence="2">histidine kinase</fullName>
        <ecNumber evidence="2">2.7.13.3</ecNumber>
    </recommendedName>
</protein>
<dbReference type="Pfam" id="PF02518">
    <property type="entry name" value="HATPase_c"/>
    <property type="match status" value="1"/>
</dbReference>
<dbReference type="InterPro" id="IPR029016">
    <property type="entry name" value="GAF-like_dom_sf"/>
</dbReference>
<evidence type="ECO:0000313" key="11">
    <source>
        <dbReference type="Proteomes" id="UP000230557"/>
    </source>
</evidence>
<dbReference type="Gene3D" id="3.30.565.10">
    <property type="entry name" value="Histidine kinase-like ATPase, C-terminal domain"/>
    <property type="match status" value="1"/>
</dbReference>
<dbReference type="PANTHER" id="PTHR43047:SF72">
    <property type="entry name" value="OSMOSENSING HISTIDINE PROTEIN KINASE SLN1"/>
    <property type="match status" value="1"/>
</dbReference>
<dbReference type="InterPro" id="IPR005467">
    <property type="entry name" value="His_kinase_dom"/>
</dbReference>